<name>A0AAN9LVS9_CANGL</name>
<feature type="compositionally biased region" description="Polar residues" evidence="1">
    <location>
        <begin position="60"/>
        <end position="71"/>
    </location>
</feature>
<evidence type="ECO:0000313" key="2">
    <source>
        <dbReference type="EMBL" id="KAK7343345.1"/>
    </source>
</evidence>
<evidence type="ECO:0000256" key="1">
    <source>
        <dbReference type="SAM" id="MobiDB-lite"/>
    </source>
</evidence>
<dbReference type="EMBL" id="JAYMYQ010000003">
    <property type="protein sequence ID" value="KAK7343345.1"/>
    <property type="molecule type" value="Genomic_DNA"/>
</dbReference>
<reference evidence="2 3" key="1">
    <citation type="submission" date="2024-01" db="EMBL/GenBank/DDBJ databases">
        <title>The genomes of 5 underutilized Papilionoideae crops provide insights into root nodulation and disease resistanc.</title>
        <authorList>
            <person name="Jiang F."/>
        </authorList>
    </citation>
    <scope>NUCLEOTIDE SEQUENCE [LARGE SCALE GENOMIC DNA]</scope>
    <source>
        <strain evidence="2">LVBAO_FW01</strain>
        <tissue evidence="2">Leaves</tissue>
    </source>
</reference>
<feature type="region of interest" description="Disordered" evidence="1">
    <location>
        <begin position="48"/>
        <end position="71"/>
    </location>
</feature>
<sequence>MNLTRKEEIILPSLPFCFISKNLLSKIASLLCFFWLGYEPKHNTQHGKESLEVKKGNSGYAHTTQGGLKQL</sequence>
<comment type="caution">
    <text evidence="2">The sequence shown here is derived from an EMBL/GenBank/DDBJ whole genome shotgun (WGS) entry which is preliminary data.</text>
</comment>
<dbReference type="Proteomes" id="UP001367508">
    <property type="component" value="Unassembled WGS sequence"/>
</dbReference>
<gene>
    <name evidence="2" type="ORF">VNO77_12009</name>
</gene>
<dbReference type="AlphaFoldDB" id="A0AAN9LVS9"/>
<evidence type="ECO:0000313" key="3">
    <source>
        <dbReference type="Proteomes" id="UP001367508"/>
    </source>
</evidence>
<protein>
    <submittedName>
        <fullName evidence="2">Uncharacterized protein</fullName>
    </submittedName>
</protein>
<accession>A0AAN9LVS9</accession>
<proteinExistence type="predicted"/>
<organism evidence="2 3">
    <name type="scientific">Canavalia gladiata</name>
    <name type="common">Sword bean</name>
    <name type="synonym">Dolichos gladiatus</name>
    <dbReference type="NCBI Taxonomy" id="3824"/>
    <lineage>
        <taxon>Eukaryota</taxon>
        <taxon>Viridiplantae</taxon>
        <taxon>Streptophyta</taxon>
        <taxon>Embryophyta</taxon>
        <taxon>Tracheophyta</taxon>
        <taxon>Spermatophyta</taxon>
        <taxon>Magnoliopsida</taxon>
        <taxon>eudicotyledons</taxon>
        <taxon>Gunneridae</taxon>
        <taxon>Pentapetalae</taxon>
        <taxon>rosids</taxon>
        <taxon>fabids</taxon>
        <taxon>Fabales</taxon>
        <taxon>Fabaceae</taxon>
        <taxon>Papilionoideae</taxon>
        <taxon>50 kb inversion clade</taxon>
        <taxon>NPAAA clade</taxon>
        <taxon>indigoferoid/millettioid clade</taxon>
        <taxon>Phaseoleae</taxon>
        <taxon>Canavalia</taxon>
    </lineage>
</organism>
<keyword evidence="3" id="KW-1185">Reference proteome</keyword>